<organism evidence="6 7">
    <name type="scientific">Caballeronia ptereochthonis</name>
    <dbReference type="NCBI Taxonomy" id="1777144"/>
    <lineage>
        <taxon>Bacteria</taxon>
        <taxon>Pseudomonadati</taxon>
        <taxon>Pseudomonadota</taxon>
        <taxon>Betaproteobacteria</taxon>
        <taxon>Burkholderiales</taxon>
        <taxon>Burkholderiaceae</taxon>
        <taxon>Caballeronia</taxon>
    </lineage>
</organism>
<name>A0A158C2M6_9BURK</name>
<evidence type="ECO:0000313" key="7">
    <source>
        <dbReference type="Proteomes" id="UP000054978"/>
    </source>
</evidence>
<sequence>MNIMWIGYGKMGEPMARRVSDAGHTLLVVDASMARRNLAREQGFSVSEPEHADAAAADLIVTSLPNDAAARLVLTGDVDLLARARPGTVLIETSTISVGASSAIAKACGEREVGYVRAPVSGSIAAAGDGTLTSFISGPAQARAQARTLVECYASTVMEIGDAEQARVMKLAINLMVTTIVASLGEAYVLCVKGGIAPGAALDAIGASAIGSPHLRFKAAALAQRDFTAAFTVAQMRKDLQLILDGARAYGSPVFLGAVVDQIMAAAEASGHGEEDYLACVKVIEDMAATAA</sequence>
<dbReference type="Gene3D" id="3.40.50.720">
    <property type="entry name" value="NAD(P)-binding Rossmann-like Domain"/>
    <property type="match status" value="1"/>
</dbReference>
<dbReference type="InterPro" id="IPR013328">
    <property type="entry name" value="6PGD_dom2"/>
</dbReference>
<dbReference type="InterPro" id="IPR015815">
    <property type="entry name" value="HIBADH-related"/>
</dbReference>
<feature type="active site" evidence="3">
    <location>
        <position position="170"/>
    </location>
</feature>
<dbReference type="STRING" id="1777144.AWB83_03928"/>
<dbReference type="InterPro" id="IPR036291">
    <property type="entry name" value="NAD(P)-bd_dom_sf"/>
</dbReference>
<evidence type="ECO:0000259" key="5">
    <source>
        <dbReference type="Pfam" id="PF14833"/>
    </source>
</evidence>
<evidence type="ECO:0000259" key="4">
    <source>
        <dbReference type="Pfam" id="PF03446"/>
    </source>
</evidence>
<evidence type="ECO:0000256" key="3">
    <source>
        <dbReference type="PIRSR" id="PIRSR000103-1"/>
    </source>
</evidence>
<dbReference type="InterPro" id="IPR029154">
    <property type="entry name" value="HIBADH-like_NADP-bd"/>
</dbReference>
<dbReference type="GO" id="GO:0051287">
    <property type="term" value="F:NAD binding"/>
    <property type="evidence" value="ECO:0007669"/>
    <property type="project" value="InterPro"/>
</dbReference>
<keyword evidence="7" id="KW-1185">Reference proteome</keyword>
<dbReference type="SUPFAM" id="SSF51735">
    <property type="entry name" value="NAD(P)-binding Rossmann-fold domains"/>
    <property type="match status" value="1"/>
</dbReference>
<feature type="domain" description="6-phosphogluconate dehydrogenase NADP-binding" evidence="4">
    <location>
        <begin position="3"/>
        <end position="161"/>
    </location>
</feature>
<keyword evidence="1" id="KW-0560">Oxidoreductase</keyword>
<evidence type="ECO:0000256" key="1">
    <source>
        <dbReference type="ARBA" id="ARBA00023002"/>
    </source>
</evidence>
<dbReference type="InterPro" id="IPR008927">
    <property type="entry name" value="6-PGluconate_DH-like_C_sf"/>
</dbReference>
<dbReference type="SUPFAM" id="SSF48179">
    <property type="entry name" value="6-phosphogluconate dehydrogenase C-terminal domain-like"/>
    <property type="match status" value="1"/>
</dbReference>
<dbReference type="EMBL" id="FCOB02000018">
    <property type="protein sequence ID" value="SAK76511.1"/>
    <property type="molecule type" value="Genomic_DNA"/>
</dbReference>
<accession>A0A158C2M6</accession>
<dbReference type="Proteomes" id="UP000054978">
    <property type="component" value="Unassembled WGS sequence"/>
</dbReference>
<feature type="domain" description="3-hydroxyisobutyrate dehydrogenase-like NAD-binding" evidence="5">
    <location>
        <begin position="166"/>
        <end position="284"/>
    </location>
</feature>
<comment type="caution">
    <text evidence="6">The sequence shown here is derived from an EMBL/GenBank/DDBJ whole genome shotgun (WGS) entry which is preliminary data.</text>
</comment>
<evidence type="ECO:0000256" key="2">
    <source>
        <dbReference type="ARBA" id="ARBA00023027"/>
    </source>
</evidence>
<dbReference type="Pfam" id="PF03446">
    <property type="entry name" value="NAD_binding_2"/>
    <property type="match status" value="1"/>
</dbReference>
<dbReference type="Pfam" id="PF14833">
    <property type="entry name" value="NAD_binding_11"/>
    <property type="match status" value="1"/>
</dbReference>
<dbReference type="AlphaFoldDB" id="A0A158C2M6"/>
<reference evidence="6" key="1">
    <citation type="submission" date="2016-01" db="EMBL/GenBank/DDBJ databases">
        <authorList>
            <person name="Peeters C."/>
        </authorList>
    </citation>
    <scope>NUCLEOTIDE SEQUENCE [LARGE SCALE GENOMIC DNA]</scope>
    <source>
        <strain evidence="6">LMG 29326</strain>
    </source>
</reference>
<dbReference type="RefSeq" id="WP_159463062.1">
    <property type="nucleotide sequence ID" value="NZ_FCOB02000018.1"/>
</dbReference>
<dbReference type="OrthoDB" id="9777604at2"/>
<dbReference type="PANTHER" id="PTHR22981">
    <property type="entry name" value="3-HYDROXYISOBUTYRATE DEHYDROGENASE-RELATED"/>
    <property type="match status" value="1"/>
</dbReference>
<dbReference type="PIRSF" id="PIRSF000103">
    <property type="entry name" value="HIBADH"/>
    <property type="match status" value="1"/>
</dbReference>
<dbReference type="GO" id="GO:0050661">
    <property type="term" value="F:NADP binding"/>
    <property type="evidence" value="ECO:0007669"/>
    <property type="project" value="InterPro"/>
</dbReference>
<dbReference type="InterPro" id="IPR006115">
    <property type="entry name" value="6PGDH_NADP-bd"/>
</dbReference>
<dbReference type="Gene3D" id="1.10.1040.10">
    <property type="entry name" value="N-(1-d-carboxylethyl)-l-norvaline Dehydrogenase, domain 2"/>
    <property type="match status" value="1"/>
</dbReference>
<evidence type="ECO:0000313" key="6">
    <source>
        <dbReference type="EMBL" id="SAK76511.1"/>
    </source>
</evidence>
<dbReference type="GO" id="GO:0016616">
    <property type="term" value="F:oxidoreductase activity, acting on the CH-OH group of donors, NAD or NADP as acceptor"/>
    <property type="evidence" value="ECO:0007669"/>
    <property type="project" value="TreeGrafter"/>
</dbReference>
<gene>
    <name evidence="6" type="ORF">AWB83_03928</name>
</gene>
<dbReference type="PANTHER" id="PTHR22981:SF7">
    <property type="entry name" value="3-HYDROXYISOBUTYRATE DEHYDROGENASE, MITOCHONDRIAL"/>
    <property type="match status" value="1"/>
</dbReference>
<protein>
    <submittedName>
        <fullName evidence="6">3-hydroxyisobutyrate dehydrogenase</fullName>
    </submittedName>
</protein>
<keyword evidence="2" id="KW-0520">NAD</keyword>
<proteinExistence type="predicted"/>